<proteinExistence type="inferred from homology"/>
<gene>
    <name evidence="8" type="ORF">C1H76_2575</name>
</gene>
<evidence type="ECO:0000259" key="6">
    <source>
        <dbReference type="Pfam" id="PF07992"/>
    </source>
</evidence>
<dbReference type="GO" id="GO:0003954">
    <property type="term" value="F:NADH dehydrogenase activity"/>
    <property type="evidence" value="ECO:0007669"/>
    <property type="project" value="InterPro"/>
</dbReference>
<dbReference type="SUPFAM" id="SSF51905">
    <property type="entry name" value="FAD/NAD(P)-binding domain"/>
    <property type="match status" value="2"/>
</dbReference>
<protein>
    <submittedName>
        <fullName evidence="8">Putative external NADH-ubiquinone oxidoreductase</fullName>
    </submittedName>
</protein>
<evidence type="ECO:0000256" key="3">
    <source>
        <dbReference type="ARBA" id="ARBA00022827"/>
    </source>
</evidence>
<feature type="domain" description="External alternative NADH-ubiquinone oxidoreductase-like C-terminal" evidence="7">
    <location>
        <begin position="484"/>
        <end position="542"/>
    </location>
</feature>
<keyword evidence="8" id="KW-0830">Ubiquinone</keyword>
<dbReference type="PANTHER" id="PTHR43706">
    <property type="entry name" value="NADH DEHYDROGENASE"/>
    <property type="match status" value="1"/>
</dbReference>
<keyword evidence="5" id="KW-0520">NAD</keyword>
<evidence type="ECO:0000256" key="5">
    <source>
        <dbReference type="ARBA" id="ARBA00023027"/>
    </source>
</evidence>
<evidence type="ECO:0000313" key="9">
    <source>
        <dbReference type="Proteomes" id="UP000308133"/>
    </source>
</evidence>
<dbReference type="InterPro" id="IPR045024">
    <property type="entry name" value="NDH-2"/>
</dbReference>
<dbReference type="GO" id="GO:0005739">
    <property type="term" value="C:mitochondrion"/>
    <property type="evidence" value="ECO:0007669"/>
    <property type="project" value="TreeGrafter"/>
</dbReference>
<evidence type="ECO:0000313" key="8">
    <source>
        <dbReference type="EMBL" id="TKX25342.1"/>
    </source>
</evidence>
<feature type="domain" description="FAD/NAD(P)-binding" evidence="6">
    <location>
        <begin position="54"/>
        <end position="380"/>
    </location>
</feature>
<dbReference type="Pfam" id="PF07992">
    <property type="entry name" value="Pyr_redox_2"/>
    <property type="match status" value="1"/>
</dbReference>
<dbReference type="Gene3D" id="3.50.50.100">
    <property type="match status" value="1"/>
</dbReference>
<dbReference type="InterPro" id="IPR054585">
    <property type="entry name" value="NDH2-like_C"/>
</dbReference>
<dbReference type="Proteomes" id="UP000308133">
    <property type="component" value="Unassembled WGS sequence"/>
</dbReference>
<comment type="similarity">
    <text evidence="1">Belongs to the NADH dehydrogenase family.</text>
</comment>
<dbReference type="InterPro" id="IPR036188">
    <property type="entry name" value="FAD/NAD-bd_sf"/>
</dbReference>
<accession>A0A4V6DUQ7</accession>
<sequence>MTSLQLQRSVGALGSRAARPQVLSAIGATTSVNSTGQRWMSIKQLDESRKGRERIVILGSGWAGYPLSRSLDHSKYQVIIVSPRSYFVFTPLLASTSVGTLEFRNALEPVRSRRNATEFFQGWADAVDFQDKKLLIEEAVHDPQQGLALTGEREGKEKVPDEYRVKKGELVRQAKGEMFEMAWDKLVVAVGCYSQTFGTKGVKENAFFLKDVGDARRIRNRMLACFETASLPTTSEEMRRALLHFAVVGGGPTGIEFSAELHDLIKEDLARLYPDLIKYHKITVYDVAPQILSMFDKKLGQYAIDTFRREKIEVHTSTHIEELRQGLPSTSKETVEDSSCYTLKVKEEGEVPIGMCVWSTGLMMNPFIQNALGKEIHASKMLKPEQSGQPVYPDAPWRISKHPKTGAIITNNRLQPILTQNDPTDSKQPHLIMKDVFCLGDCATMEGTMLPATAQVANQKAKWLAKRLNKGDIESVGFSFKDLGVMAYIGNWKAIMQSQGQDISGLAAWVIWRGAYLAKTVSWRNRILIATYWCVNFLFGRDISRF</sequence>
<dbReference type="PRINTS" id="PR00368">
    <property type="entry name" value="FADPNR"/>
</dbReference>
<comment type="caution">
    <text evidence="8">The sequence shown here is derived from an EMBL/GenBank/DDBJ whole genome shotgun (WGS) entry which is preliminary data.</text>
</comment>
<dbReference type="EMBL" id="PTQR01000030">
    <property type="protein sequence ID" value="TKX25342.1"/>
    <property type="molecule type" value="Genomic_DNA"/>
</dbReference>
<keyword evidence="3" id="KW-0274">FAD</keyword>
<keyword evidence="4" id="KW-0560">Oxidoreductase</keyword>
<evidence type="ECO:0000256" key="4">
    <source>
        <dbReference type="ARBA" id="ARBA00023002"/>
    </source>
</evidence>
<evidence type="ECO:0000256" key="1">
    <source>
        <dbReference type="ARBA" id="ARBA00005272"/>
    </source>
</evidence>
<evidence type="ECO:0000256" key="2">
    <source>
        <dbReference type="ARBA" id="ARBA00022630"/>
    </source>
</evidence>
<organism evidence="8 9">
    <name type="scientific">Elsinoe australis</name>
    <dbReference type="NCBI Taxonomy" id="40998"/>
    <lineage>
        <taxon>Eukaryota</taxon>
        <taxon>Fungi</taxon>
        <taxon>Dikarya</taxon>
        <taxon>Ascomycota</taxon>
        <taxon>Pezizomycotina</taxon>
        <taxon>Dothideomycetes</taxon>
        <taxon>Dothideomycetidae</taxon>
        <taxon>Myriangiales</taxon>
        <taxon>Elsinoaceae</taxon>
        <taxon>Elsinoe</taxon>
    </lineage>
</organism>
<dbReference type="AlphaFoldDB" id="A0A4V6DUQ7"/>
<dbReference type="PANTHER" id="PTHR43706:SF17">
    <property type="entry name" value="NADH DEHYDROGENASE (EUROFUNG)"/>
    <property type="match status" value="1"/>
</dbReference>
<dbReference type="InterPro" id="IPR023753">
    <property type="entry name" value="FAD/NAD-binding_dom"/>
</dbReference>
<keyword evidence="2" id="KW-0285">Flavoprotein</keyword>
<evidence type="ECO:0000259" key="7">
    <source>
        <dbReference type="Pfam" id="PF22366"/>
    </source>
</evidence>
<reference evidence="8 9" key="1">
    <citation type="submission" date="2018-02" db="EMBL/GenBank/DDBJ databases">
        <title>Draft genome sequences of Elsinoe sp., causing black scab on jojoba.</title>
        <authorList>
            <person name="Stodart B."/>
            <person name="Jeffress S."/>
            <person name="Ash G."/>
            <person name="Arun Chinnappa K."/>
        </authorList>
    </citation>
    <scope>NUCLEOTIDE SEQUENCE [LARGE SCALE GENOMIC DNA]</scope>
    <source>
        <strain evidence="8 9">Hillstone_2</strain>
    </source>
</reference>
<dbReference type="Pfam" id="PF22366">
    <property type="entry name" value="NDH2_C"/>
    <property type="match status" value="1"/>
</dbReference>
<name>A0A4V6DUQ7_9PEZI</name>